<comment type="caution">
    <text evidence="1">The sequence shown here is derived from an EMBL/GenBank/DDBJ whole genome shotgun (WGS) entry which is preliminary data.</text>
</comment>
<proteinExistence type="predicted"/>
<evidence type="ECO:0000313" key="1">
    <source>
        <dbReference type="EMBL" id="RDI46938.1"/>
    </source>
</evidence>
<dbReference type="RefSeq" id="WP_170131746.1">
    <property type="nucleotide sequence ID" value="NZ_QQAX01000004.1"/>
</dbReference>
<organism evidence="1 2">
    <name type="scientific">Aquicella lusitana</name>
    <dbReference type="NCBI Taxonomy" id="254246"/>
    <lineage>
        <taxon>Bacteria</taxon>
        <taxon>Pseudomonadati</taxon>
        <taxon>Pseudomonadota</taxon>
        <taxon>Gammaproteobacteria</taxon>
        <taxon>Legionellales</taxon>
        <taxon>Coxiellaceae</taxon>
        <taxon>Aquicella</taxon>
    </lineage>
</organism>
<dbReference type="EMBL" id="QQAX01000004">
    <property type="protein sequence ID" value="RDI46938.1"/>
    <property type="molecule type" value="Genomic_DNA"/>
</dbReference>
<protein>
    <submittedName>
        <fullName evidence="1">Uncharacterized protein</fullName>
    </submittedName>
</protein>
<feature type="non-terminal residue" evidence="1">
    <location>
        <position position="279"/>
    </location>
</feature>
<reference evidence="1 2" key="1">
    <citation type="submission" date="2018-07" db="EMBL/GenBank/DDBJ databases">
        <title>Genomic Encyclopedia of Type Strains, Phase IV (KMG-IV): sequencing the most valuable type-strain genomes for metagenomic binning, comparative biology and taxonomic classification.</title>
        <authorList>
            <person name="Goeker M."/>
        </authorList>
    </citation>
    <scope>NUCLEOTIDE SEQUENCE [LARGE SCALE GENOMIC DNA]</scope>
    <source>
        <strain evidence="1 2">DSM 16500</strain>
    </source>
</reference>
<evidence type="ECO:0000313" key="2">
    <source>
        <dbReference type="Proteomes" id="UP000254720"/>
    </source>
</evidence>
<name>A0A370GTC1_9COXI</name>
<dbReference type="AlphaFoldDB" id="A0A370GTC1"/>
<dbReference type="Proteomes" id="UP000254720">
    <property type="component" value="Unassembled WGS sequence"/>
</dbReference>
<accession>A0A370GTC1</accession>
<gene>
    <name evidence="1" type="ORF">C8D86_10461</name>
</gene>
<sequence>MATKKEQLIAQGKHDFVDNLEAINNLLGQIENVLVTLRPRSDVLLGQVQGHRQLITNYLADGAPIDPNADQEILTQTPLLINPSNDLIGNGRLMQFIARADVAALPGLAALLNTDPVKTNLITHFSTNPLPADINTLRTGIATAGNTADDVFNAIVTNLPAVGTLANVRAAAGTAGVTENNLRGQARLREFIARADVAALPGLAALLNTDPVKTNLITHFSTNPLPADINTLRTGIATAGNTADDVFNAIVTNLPAVGTLANVRAAAGTAGVTENNLRG</sequence>
<keyword evidence="2" id="KW-1185">Reference proteome</keyword>